<feature type="transmembrane region" description="Helical" evidence="8">
    <location>
        <begin position="381"/>
        <end position="402"/>
    </location>
</feature>
<organism evidence="10 11">
    <name type="scientific">Formosa undariae</name>
    <dbReference type="NCBI Taxonomy" id="1325436"/>
    <lineage>
        <taxon>Bacteria</taxon>
        <taxon>Pseudomonadati</taxon>
        <taxon>Bacteroidota</taxon>
        <taxon>Flavobacteriia</taxon>
        <taxon>Flavobacteriales</taxon>
        <taxon>Flavobacteriaceae</taxon>
        <taxon>Formosa</taxon>
    </lineage>
</organism>
<keyword evidence="11" id="KW-1185">Reference proteome</keyword>
<feature type="transmembrane region" description="Helical" evidence="8">
    <location>
        <begin position="12"/>
        <end position="32"/>
    </location>
</feature>
<evidence type="ECO:0000313" key="11">
    <source>
        <dbReference type="Proteomes" id="UP001589605"/>
    </source>
</evidence>
<evidence type="ECO:0000256" key="7">
    <source>
        <dbReference type="ARBA" id="ARBA00023136"/>
    </source>
</evidence>
<evidence type="ECO:0000256" key="2">
    <source>
        <dbReference type="ARBA" id="ARBA00022475"/>
    </source>
</evidence>
<keyword evidence="4 10" id="KW-0808">Transferase</keyword>
<name>A0ABV5F0G4_9FLAO</name>
<keyword evidence="3 10" id="KW-0328">Glycosyltransferase</keyword>
<evidence type="ECO:0000256" key="4">
    <source>
        <dbReference type="ARBA" id="ARBA00022679"/>
    </source>
</evidence>
<evidence type="ECO:0000259" key="9">
    <source>
        <dbReference type="Pfam" id="PF13231"/>
    </source>
</evidence>
<feature type="transmembrane region" description="Helical" evidence="8">
    <location>
        <begin position="294"/>
        <end position="310"/>
    </location>
</feature>
<protein>
    <submittedName>
        <fullName evidence="10">Glycosyltransferase family 39 protein</fullName>
        <ecNumber evidence="10">2.4.-.-</ecNumber>
    </submittedName>
</protein>
<comment type="caution">
    <text evidence="10">The sequence shown here is derived from an EMBL/GenBank/DDBJ whole genome shotgun (WGS) entry which is preliminary data.</text>
</comment>
<reference evidence="10 11" key="1">
    <citation type="submission" date="2024-09" db="EMBL/GenBank/DDBJ databases">
        <authorList>
            <person name="Sun Q."/>
            <person name="Mori K."/>
        </authorList>
    </citation>
    <scope>NUCLEOTIDE SEQUENCE [LARGE SCALE GENOMIC DNA]</scope>
    <source>
        <strain evidence="10 11">CECT 8286</strain>
    </source>
</reference>
<gene>
    <name evidence="10" type="ORF">ACFFVB_07575</name>
</gene>
<dbReference type="EC" id="2.4.-.-" evidence="10"/>
<evidence type="ECO:0000256" key="1">
    <source>
        <dbReference type="ARBA" id="ARBA00004651"/>
    </source>
</evidence>
<evidence type="ECO:0000256" key="6">
    <source>
        <dbReference type="ARBA" id="ARBA00022989"/>
    </source>
</evidence>
<feature type="transmembrane region" description="Helical" evidence="8">
    <location>
        <begin position="83"/>
        <end position="103"/>
    </location>
</feature>
<feature type="transmembrane region" description="Helical" evidence="8">
    <location>
        <begin position="184"/>
        <end position="201"/>
    </location>
</feature>
<feature type="transmembrane region" description="Helical" evidence="8">
    <location>
        <begin position="409"/>
        <end position="429"/>
    </location>
</feature>
<feature type="transmembrane region" description="Helical" evidence="8">
    <location>
        <begin position="208"/>
        <end position="227"/>
    </location>
</feature>
<feature type="domain" description="Glycosyltransferase RgtA/B/C/D-like" evidence="9">
    <location>
        <begin position="63"/>
        <end position="219"/>
    </location>
</feature>
<keyword evidence="7 8" id="KW-0472">Membrane</keyword>
<dbReference type="GO" id="GO:0016757">
    <property type="term" value="F:glycosyltransferase activity"/>
    <property type="evidence" value="ECO:0007669"/>
    <property type="project" value="UniProtKB-KW"/>
</dbReference>
<feature type="transmembrane region" description="Helical" evidence="8">
    <location>
        <begin position="316"/>
        <end position="336"/>
    </location>
</feature>
<feature type="transmembrane region" description="Helical" evidence="8">
    <location>
        <begin position="115"/>
        <end position="132"/>
    </location>
</feature>
<keyword evidence="2" id="KW-1003">Cell membrane</keyword>
<dbReference type="PANTHER" id="PTHR33908">
    <property type="entry name" value="MANNOSYLTRANSFERASE YKCB-RELATED"/>
    <property type="match status" value="1"/>
</dbReference>
<evidence type="ECO:0000256" key="8">
    <source>
        <dbReference type="SAM" id="Phobius"/>
    </source>
</evidence>
<dbReference type="EMBL" id="JBHMEZ010000003">
    <property type="protein sequence ID" value="MFB9052938.1"/>
    <property type="molecule type" value="Genomic_DNA"/>
</dbReference>
<keyword evidence="6 8" id="KW-1133">Transmembrane helix</keyword>
<feature type="transmembrane region" description="Helical" evidence="8">
    <location>
        <begin position="257"/>
        <end position="282"/>
    </location>
</feature>
<sequence>MIKIIEKHPVAFICLLVGLMLLPNLHVMQVTIMEARNFITAREMITDNHWILTTMNGEARYEKPPLPTWFSAISASIFGLNVYALRLPTVFLIMVIGVFVYRLSFSILKNTLHSLVNACIAFTSFYVVGITVEAPWDIYAHGFMLIAIYNLFQLFQKEKNYWKHTIIAGICLGLSFLSKGPVSLYVLFLPFLLAYIFTYKFKNFRPKTFSIFSILILMIAIGGWWFIYVRLIDPETFTHITTKETSNWGSYNIRPFYYYWSFFVQSGIWTIPAFIGLLYPYLKSRVHNLKAYKFSFYWTIFAVILLSIIPEKKSRYLMPVLIPLAINTGFYIDYLFQHFKTLQDKKETIPVYFNFGLIACIGIAFPVVAYLGLKDQLSGFWVQYILASVVLFTIGIFIVINLKKKAIKNVFFLTVLFFASIFVVALPLYKATIPSTYYDITALESDTKAQDLNVYGMNYVSPEMLFLYGHVLPSIKDEAHELQFPNETRFGLLSNELSTSEKKMIEALYTMQFVRSYDLNSVDESSRKHNSRLVNDYYILTKK</sequence>
<proteinExistence type="predicted"/>
<dbReference type="RefSeq" id="WP_382382110.1">
    <property type="nucleotide sequence ID" value="NZ_JBHMEZ010000003.1"/>
</dbReference>
<comment type="subcellular location">
    <subcellularLocation>
        <location evidence="1">Cell membrane</location>
        <topology evidence="1">Multi-pass membrane protein</topology>
    </subcellularLocation>
</comment>
<evidence type="ECO:0000256" key="5">
    <source>
        <dbReference type="ARBA" id="ARBA00022692"/>
    </source>
</evidence>
<accession>A0ABV5F0G4</accession>
<feature type="transmembrane region" description="Helical" evidence="8">
    <location>
        <begin position="348"/>
        <end position="369"/>
    </location>
</feature>
<dbReference type="InterPro" id="IPR050297">
    <property type="entry name" value="LipidA_mod_glycosyltrf_83"/>
</dbReference>
<feature type="transmembrane region" description="Helical" evidence="8">
    <location>
        <begin position="138"/>
        <end position="154"/>
    </location>
</feature>
<dbReference type="Pfam" id="PF13231">
    <property type="entry name" value="PMT_2"/>
    <property type="match status" value="1"/>
</dbReference>
<evidence type="ECO:0000256" key="3">
    <source>
        <dbReference type="ARBA" id="ARBA00022676"/>
    </source>
</evidence>
<evidence type="ECO:0000313" key="10">
    <source>
        <dbReference type="EMBL" id="MFB9052938.1"/>
    </source>
</evidence>
<dbReference type="Proteomes" id="UP001589605">
    <property type="component" value="Unassembled WGS sequence"/>
</dbReference>
<dbReference type="PANTHER" id="PTHR33908:SF3">
    <property type="entry name" value="UNDECAPRENYL PHOSPHATE-ALPHA-4-AMINO-4-DEOXY-L-ARABINOSE ARABINOSYL TRANSFERASE"/>
    <property type="match status" value="1"/>
</dbReference>
<keyword evidence="5 8" id="KW-0812">Transmembrane</keyword>
<dbReference type="InterPro" id="IPR038731">
    <property type="entry name" value="RgtA/B/C-like"/>
</dbReference>
<feature type="transmembrane region" description="Helical" evidence="8">
    <location>
        <begin position="161"/>
        <end position="178"/>
    </location>
</feature>